<dbReference type="EMBL" id="AONB01000005">
    <property type="protein sequence ID" value="EXJ11567.1"/>
    <property type="molecule type" value="Genomic_DNA"/>
</dbReference>
<dbReference type="SUPFAM" id="SSF50156">
    <property type="entry name" value="PDZ domain-like"/>
    <property type="match status" value="1"/>
</dbReference>
<dbReference type="InterPro" id="IPR036034">
    <property type="entry name" value="PDZ_sf"/>
</dbReference>
<evidence type="ECO:0000313" key="3">
    <source>
        <dbReference type="Proteomes" id="UP000019464"/>
    </source>
</evidence>
<keyword evidence="3" id="KW-1185">Reference proteome</keyword>
<dbReference type="STRING" id="1229521.D791_01340"/>
<dbReference type="EC" id="3.4.21.107" evidence="2"/>
<keyword evidence="2" id="KW-0645">Protease</keyword>
<dbReference type="SMART" id="SM00228">
    <property type="entry name" value="PDZ"/>
    <property type="match status" value="1"/>
</dbReference>
<gene>
    <name evidence="2" type="primary">mucD_3</name>
    <name evidence="2" type="ORF">D791_01340</name>
</gene>
<name>W9V619_9GAMM</name>
<dbReference type="GO" id="GO:0008233">
    <property type="term" value="F:peptidase activity"/>
    <property type="evidence" value="ECO:0007669"/>
    <property type="project" value="UniProtKB-KW"/>
</dbReference>
<dbReference type="Pfam" id="PF17820">
    <property type="entry name" value="PDZ_6"/>
    <property type="match status" value="1"/>
</dbReference>
<sequence>MTSGVVISQVNDGPGASAGLMVGDIITMLNGQRIETIEQFNQVVAGLPKGRSVPLRIVRRGNPMFIPLKL</sequence>
<dbReference type="Gene3D" id="2.30.42.10">
    <property type="match status" value="1"/>
</dbReference>
<dbReference type="Proteomes" id="UP000019464">
    <property type="component" value="Unassembled WGS sequence"/>
</dbReference>
<comment type="caution">
    <text evidence="2">The sequence shown here is derived from an EMBL/GenBank/DDBJ whole genome shotgun (WGS) entry which is preliminary data.</text>
</comment>
<reference evidence="2 3" key="2">
    <citation type="journal article" date="2015" name="Syst. Appl. Microbiol.">
        <title>Nitrincola nitratireducens sp. nov. isolated from a haloalkaline crater lake.</title>
        <authorList>
            <person name="Singh A."/>
            <person name="Vaidya B."/>
            <person name="Tanuku N.R."/>
            <person name="Pinnaka A.K."/>
        </authorList>
    </citation>
    <scope>NUCLEOTIDE SEQUENCE [LARGE SCALE GENOMIC DNA]</scope>
    <source>
        <strain evidence="2 3">AK23</strain>
    </source>
</reference>
<dbReference type="InterPro" id="IPR041489">
    <property type="entry name" value="PDZ_6"/>
</dbReference>
<organism evidence="2 3">
    <name type="scientific">Nitrincola nitratireducens</name>
    <dbReference type="NCBI Taxonomy" id="1229521"/>
    <lineage>
        <taxon>Bacteria</taxon>
        <taxon>Pseudomonadati</taxon>
        <taxon>Pseudomonadota</taxon>
        <taxon>Gammaproteobacteria</taxon>
        <taxon>Oceanospirillales</taxon>
        <taxon>Oceanospirillaceae</taxon>
        <taxon>Nitrincola</taxon>
    </lineage>
</organism>
<dbReference type="GO" id="GO:0006508">
    <property type="term" value="P:proteolysis"/>
    <property type="evidence" value="ECO:0007669"/>
    <property type="project" value="UniProtKB-KW"/>
</dbReference>
<reference evidence="3" key="1">
    <citation type="submission" date="2012-11" db="EMBL/GenBank/DDBJ databases">
        <authorList>
            <person name="Singh A."/>
            <person name="Pinnaka A.K."/>
            <person name="Vaidya B."/>
        </authorList>
    </citation>
    <scope>NUCLEOTIDE SEQUENCE [LARGE SCALE GENOMIC DNA]</scope>
    <source>
        <strain evidence="3">AK23</strain>
    </source>
</reference>
<keyword evidence="2" id="KW-0378">Hydrolase</keyword>
<feature type="domain" description="PDZ" evidence="1">
    <location>
        <begin position="1"/>
        <end position="61"/>
    </location>
</feature>
<evidence type="ECO:0000259" key="1">
    <source>
        <dbReference type="PROSITE" id="PS50106"/>
    </source>
</evidence>
<proteinExistence type="predicted"/>
<accession>W9V619</accession>
<evidence type="ECO:0000313" key="2">
    <source>
        <dbReference type="EMBL" id="EXJ11567.1"/>
    </source>
</evidence>
<dbReference type="PROSITE" id="PS50106">
    <property type="entry name" value="PDZ"/>
    <property type="match status" value="1"/>
</dbReference>
<protein>
    <submittedName>
        <fullName evidence="2">Putative periplasmic serine endoprotease DegP-like</fullName>
        <ecNumber evidence="2">3.4.21.107</ecNumber>
    </submittedName>
</protein>
<dbReference type="AlphaFoldDB" id="W9V619"/>
<dbReference type="InterPro" id="IPR001478">
    <property type="entry name" value="PDZ"/>
</dbReference>